<comment type="caution">
    <text evidence="3">The sequence shown here is derived from an EMBL/GenBank/DDBJ whole genome shotgun (WGS) entry which is preliminary data.</text>
</comment>
<dbReference type="Pfam" id="PF01479">
    <property type="entry name" value="S4"/>
    <property type="match status" value="1"/>
</dbReference>
<dbReference type="InterPro" id="IPR036986">
    <property type="entry name" value="S4_RNA-bd_sf"/>
</dbReference>
<keyword evidence="4" id="KW-1185">Reference proteome</keyword>
<evidence type="ECO:0000313" key="4">
    <source>
        <dbReference type="Proteomes" id="UP000610862"/>
    </source>
</evidence>
<dbReference type="Proteomes" id="UP000610862">
    <property type="component" value="Unassembled WGS sequence"/>
</dbReference>
<dbReference type="InterPro" id="IPR040591">
    <property type="entry name" value="RqcP2_RBD"/>
</dbReference>
<dbReference type="EMBL" id="JACRTA010000003">
    <property type="protein sequence ID" value="MBC8569179.1"/>
    <property type="molecule type" value="Genomic_DNA"/>
</dbReference>
<dbReference type="Gene3D" id="3.30.1370.160">
    <property type="match status" value="1"/>
</dbReference>
<dbReference type="RefSeq" id="WP_187525659.1">
    <property type="nucleotide sequence ID" value="NZ_JACRTA010000003.1"/>
</dbReference>
<feature type="domain" description="RNA-binding S4" evidence="2">
    <location>
        <begin position="179"/>
        <end position="236"/>
    </location>
</feature>
<proteinExistence type="predicted"/>
<reference evidence="3" key="1">
    <citation type="submission" date="2020-08" db="EMBL/GenBank/DDBJ databases">
        <title>Genome public.</title>
        <authorList>
            <person name="Liu C."/>
            <person name="Sun Q."/>
        </authorList>
    </citation>
    <scope>NUCLEOTIDE SEQUENCE</scope>
    <source>
        <strain evidence="3">NSJ-24</strain>
    </source>
</reference>
<dbReference type="PROSITE" id="PS50889">
    <property type="entry name" value="S4"/>
    <property type="match status" value="1"/>
</dbReference>
<evidence type="ECO:0000259" key="2">
    <source>
        <dbReference type="SMART" id="SM00363"/>
    </source>
</evidence>
<dbReference type="SMART" id="SM00363">
    <property type="entry name" value="S4"/>
    <property type="match status" value="1"/>
</dbReference>
<name>A0A926EB92_9FIRM</name>
<dbReference type="InterPro" id="IPR012677">
    <property type="entry name" value="Nucleotide-bd_a/b_plait_sf"/>
</dbReference>
<dbReference type="GO" id="GO:0003723">
    <property type="term" value="F:RNA binding"/>
    <property type="evidence" value="ECO:0007669"/>
    <property type="project" value="UniProtKB-KW"/>
</dbReference>
<dbReference type="Gene3D" id="3.30.70.330">
    <property type="match status" value="1"/>
</dbReference>
<protein>
    <submittedName>
        <fullName evidence="3">RNA-binding protein</fullName>
    </submittedName>
</protein>
<dbReference type="Gene3D" id="3.10.290.10">
    <property type="entry name" value="RNA-binding S4 domain"/>
    <property type="match status" value="1"/>
</dbReference>
<keyword evidence="1" id="KW-0694">RNA-binding</keyword>
<sequence length="255" mass="28799">MEITKEDKILLASAEDKFRQCLNQYRITYTNFLDLHQRSLMDALIKNLAQESSDIRCVFYGGYEDAERTLALFLPDYANEKDIPISVIRIKASEGGRKLTHRDYLGSLTGLGLKREMVGDILVTETGADIIVMDDVKDFILMNYNQAGKATLTSEILPISQLYIPEAKTQFIKDTVASLRLDNLISSAFQMSRSKAAEAIRSGIVFINNIQTEKTNAKVNEGDKLVLRGKGKAYLREVGGQTRKDRIFITLERYI</sequence>
<dbReference type="CDD" id="cd00165">
    <property type="entry name" value="S4"/>
    <property type="match status" value="1"/>
</dbReference>
<dbReference type="InterPro" id="IPR002942">
    <property type="entry name" value="S4_RNA-bd"/>
</dbReference>
<dbReference type="SUPFAM" id="SSF55174">
    <property type="entry name" value="Alpha-L RNA-binding motif"/>
    <property type="match status" value="1"/>
</dbReference>
<accession>A0A926EB92</accession>
<gene>
    <name evidence="3" type="ORF">H8692_10460</name>
</gene>
<organism evidence="3 4">
    <name type="scientific">Lentihominibacter hominis</name>
    <dbReference type="NCBI Taxonomy" id="2763645"/>
    <lineage>
        <taxon>Bacteria</taxon>
        <taxon>Bacillati</taxon>
        <taxon>Bacillota</taxon>
        <taxon>Clostridia</taxon>
        <taxon>Peptostreptococcales</taxon>
        <taxon>Anaerovoracaceae</taxon>
        <taxon>Lentihominibacter</taxon>
    </lineage>
</organism>
<dbReference type="AlphaFoldDB" id="A0A926EB92"/>
<dbReference type="Pfam" id="PF17774">
    <property type="entry name" value="YlmH_RBD"/>
    <property type="match status" value="1"/>
</dbReference>
<evidence type="ECO:0000256" key="1">
    <source>
        <dbReference type="PROSITE-ProRule" id="PRU00182"/>
    </source>
</evidence>
<evidence type="ECO:0000313" key="3">
    <source>
        <dbReference type="EMBL" id="MBC8569179.1"/>
    </source>
</evidence>